<dbReference type="PANTHER" id="PTHR43280:SF29">
    <property type="entry name" value="ARAC-FAMILY TRANSCRIPTIONAL REGULATOR"/>
    <property type="match status" value="1"/>
</dbReference>
<feature type="transmembrane region" description="Helical" evidence="4">
    <location>
        <begin position="236"/>
        <end position="255"/>
    </location>
</feature>
<feature type="transmembrane region" description="Helical" evidence="4">
    <location>
        <begin position="85"/>
        <end position="102"/>
    </location>
</feature>
<keyword evidence="3" id="KW-0804">Transcription</keyword>
<keyword evidence="2" id="KW-0238">DNA-binding</keyword>
<proteinExistence type="predicted"/>
<dbReference type="GO" id="GO:0043565">
    <property type="term" value="F:sequence-specific DNA binding"/>
    <property type="evidence" value="ECO:0007669"/>
    <property type="project" value="InterPro"/>
</dbReference>
<reference evidence="6" key="1">
    <citation type="submission" date="2020-01" db="EMBL/GenBank/DDBJ databases">
        <title>Muricauda ochracea sp. nov., isolated from a tidal flat of Garorim bay in Korea.</title>
        <authorList>
            <person name="Kim D."/>
            <person name="Yoo Y."/>
            <person name="Kim J.-J."/>
        </authorList>
    </citation>
    <scope>NUCLEOTIDE SEQUENCE</scope>
    <source>
        <strain evidence="6">JGD-17</strain>
    </source>
</reference>
<keyword evidence="4" id="KW-0812">Transmembrane</keyword>
<organism evidence="6 7">
    <name type="scientific">Flagellimonas ochracea</name>
    <dbReference type="NCBI Taxonomy" id="2696472"/>
    <lineage>
        <taxon>Bacteria</taxon>
        <taxon>Pseudomonadati</taxon>
        <taxon>Bacteroidota</taxon>
        <taxon>Flavobacteriia</taxon>
        <taxon>Flavobacteriales</taxon>
        <taxon>Flavobacteriaceae</taxon>
        <taxon>Flagellimonas</taxon>
    </lineage>
</organism>
<feature type="transmembrane region" description="Helical" evidence="4">
    <location>
        <begin position="18"/>
        <end position="39"/>
    </location>
</feature>
<dbReference type="AlphaFoldDB" id="A0A964TBY6"/>
<feature type="transmembrane region" description="Helical" evidence="4">
    <location>
        <begin position="167"/>
        <end position="188"/>
    </location>
</feature>
<keyword evidence="7" id="KW-1185">Reference proteome</keyword>
<dbReference type="RefSeq" id="WP_166523444.1">
    <property type="nucleotide sequence ID" value="NZ_JAAABI010000002.1"/>
</dbReference>
<keyword evidence="4" id="KW-0472">Membrane</keyword>
<dbReference type="SMART" id="SM00342">
    <property type="entry name" value="HTH_ARAC"/>
    <property type="match status" value="1"/>
</dbReference>
<gene>
    <name evidence="6" type="ORF">GTQ34_08985</name>
</gene>
<evidence type="ECO:0000313" key="6">
    <source>
        <dbReference type="EMBL" id="NAY92053.1"/>
    </source>
</evidence>
<evidence type="ECO:0000256" key="1">
    <source>
        <dbReference type="ARBA" id="ARBA00023015"/>
    </source>
</evidence>
<dbReference type="EMBL" id="JAAABI010000002">
    <property type="protein sequence ID" value="NAY92053.1"/>
    <property type="molecule type" value="Genomic_DNA"/>
</dbReference>
<feature type="domain" description="HTH araC/xylS-type" evidence="5">
    <location>
        <begin position="284"/>
        <end position="385"/>
    </location>
</feature>
<keyword evidence="1" id="KW-0805">Transcription regulation</keyword>
<dbReference type="PANTHER" id="PTHR43280">
    <property type="entry name" value="ARAC-FAMILY TRANSCRIPTIONAL REGULATOR"/>
    <property type="match status" value="1"/>
</dbReference>
<feature type="transmembrane region" description="Helical" evidence="4">
    <location>
        <begin position="111"/>
        <end position="131"/>
    </location>
</feature>
<accession>A0A964TBY6</accession>
<evidence type="ECO:0000256" key="4">
    <source>
        <dbReference type="SAM" id="Phobius"/>
    </source>
</evidence>
<sequence length="392" mass="44653">MIGNVHHILDQISVWHDLASHIMLIGIVQGVFLSLIIMFRAAKNAAVAFLGWTLLFQSIVFLDVYLCYTGLMKYVIPWNDSTEPIVLLIGPAIYFFIHRLLVRKPLNIKKIWIHFILPVGYALTQIPYYTAPIEVKLNAYLGAYHSHLDTANVPDSFSHGYHWIKDYFHYLVLFSFLFYSLLSAALVWKERKRIASLPGNAKKDKYTFTRNSVLVLTALFIVLFSVFYSYEDDGGDHLIGIFNTAITFLTSAIILMESRFFEKSWVADKYETLKGNSIAFEEIEHAAESEQFYLNENASLKSLADILGSNSNLVSKMINSKTGSNFNDYINLKRVRMAKERLCDSNYAHLTVEAIGHSVGFKSKSAFYNAFKKHVGESPSSFLKTQNAQKDD</sequence>
<comment type="caution">
    <text evidence="6">The sequence shown here is derived from an EMBL/GenBank/DDBJ whole genome shotgun (WGS) entry which is preliminary data.</text>
</comment>
<dbReference type="SUPFAM" id="SSF46689">
    <property type="entry name" value="Homeodomain-like"/>
    <property type="match status" value="1"/>
</dbReference>
<dbReference type="Pfam" id="PF12833">
    <property type="entry name" value="HTH_18"/>
    <property type="match status" value="1"/>
</dbReference>
<dbReference type="PROSITE" id="PS00041">
    <property type="entry name" value="HTH_ARAC_FAMILY_1"/>
    <property type="match status" value="1"/>
</dbReference>
<name>A0A964TBY6_9FLAO</name>
<feature type="transmembrane region" description="Helical" evidence="4">
    <location>
        <begin position="208"/>
        <end position="230"/>
    </location>
</feature>
<evidence type="ECO:0000256" key="2">
    <source>
        <dbReference type="ARBA" id="ARBA00023125"/>
    </source>
</evidence>
<dbReference type="InterPro" id="IPR018062">
    <property type="entry name" value="HTH_AraC-typ_CS"/>
</dbReference>
<dbReference type="InterPro" id="IPR018060">
    <property type="entry name" value="HTH_AraC"/>
</dbReference>
<dbReference type="Proteomes" id="UP000667650">
    <property type="component" value="Unassembled WGS sequence"/>
</dbReference>
<dbReference type="GO" id="GO:0003700">
    <property type="term" value="F:DNA-binding transcription factor activity"/>
    <property type="evidence" value="ECO:0007669"/>
    <property type="project" value="InterPro"/>
</dbReference>
<dbReference type="PROSITE" id="PS01124">
    <property type="entry name" value="HTH_ARAC_FAMILY_2"/>
    <property type="match status" value="1"/>
</dbReference>
<dbReference type="Gene3D" id="1.10.10.60">
    <property type="entry name" value="Homeodomain-like"/>
    <property type="match status" value="2"/>
</dbReference>
<protein>
    <submittedName>
        <fullName evidence="6">Helix-turn-helix domain-containing protein</fullName>
    </submittedName>
</protein>
<evidence type="ECO:0000259" key="5">
    <source>
        <dbReference type="PROSITE" id="PS01124"/>
    </source>
</evidence>
<keyword evidence="4" id="KW-1133">Transmembrane helix</keyword>
<feature type="transmembrane region" description="Helical" evidence="4">
    <location>
        <begin position="46"/>
        <end position="65"/>
    </location>
</feature>
<evidence type="ECO:0000313" key="7">
    <source>
        <dbReference type="Proteomes" id="UP000667650"/>
    </source>
</evidence>
<dbReference type="InterPro" id="IPR009057">
    <property type="entry name" value="Homeodomain-like_sf"/>
</dbReference>
<evidence type="ECO:0000256" key="3">
    <source>
        <dbReference type="ARBA" id="ARBA00023163"/>
    </source>
</evidence>